<feature type="compositionally biased region" description="Basic and acidic residues" evidence="1">
    <location>
        <begin position="58"/>
        <end position="68"/>
    </location>
</feature>
<evidence type="ECO:0000313" key="2">
    <source>
        <dbReference type="EMBL" id="TKR67965.1"/>
    </source>
</evidence>
<accession>A0A4V6XVV0</accession>
<reference evidence="2 3" key="1">
    <citation type="journal article" date="2015" name="Genome Biol.">
        <title>Comparative genomics of Steinernema reveals deeply conserved gene regulatory networks.</title>
        <authorList>
            <person name="Dillman A.R."/>
            <person name="Macchietto M."/>
            <person name="Porter C.F."/>
            <person name="Rogers A."/>
            <person name="Williams B."/>
            <person name="Antoshechkin I."/>
            <person name="Lee M.M."/>
            <person name="Goodwin Z."/>
            <person name="Lu X."/>
            <person name="Lewis E.E."/>
            <person name="Goodrich-Blair H."/>
            <person name="Stock S.P."/>
            <person name="Adams B.J."/>
            <person name="Sternberg P.W."/>
            <person name="Mortazavi A."/>
        </authorList>
    </citation>
    <scope>NUCLEOTIDE SEQUENCE [LARGE SCALE GENOMIC DNA]</scope>
    <source>
        <strain evidence="2 3">ALL</strain>
    </source>
</reference>
<gene>
    <name evidence="2" type="ORF">L596_024029</name>
</gene>
<dbReference type="AlphaFoldDB" id="A0A4V6XVV0"/>
<dbReference type="EMBL" id="AZBU02000008">
    <property type="protein sequence ID" value="TKR67965.1"/>
    <property type="molecule type" value="Genomic_DNA"/>
</dbReference>
<evidence type="ECO:0000313" key="3">
    <source>
        <dbReference type="Proteomes" id="UP000298663"/>
    </source>
</evidence>
<comment type="caution">
    <text evidence="2">The sequence shown here is derived from an EMBL/GenBank/DDBJ whole genome shotgun (WGS) entry which is preliminary data.</text>
</comment>
<dbReference type="Proteomes" id="UP000298663">
    <property type="component" value="Unassembled WGS sequence"/>
</dbReference>
<feature type="region of interest" description="Disordered" evidence="1">
    <location>
        <begin position="48"/>
        <end position="68"/>
    </location>
</feature>
<keyword evidence="3" id="KW-1185">Reference proteome</keyword>
<organism evidence="2 3">
    <name type="scientific">Steinernema carpocapsae</name>
    <name type="common">Entomopathogenic nematode</name>
    <dbReference type="NCBI Taxonomy" id="34508"/>
    <lineage>
        <taxon>Eukaryota</taxon>
        <taxon>Metazoa</taxon>
        <taxon>Ecdysozoa</taxon>
        <taxon>Nematoda</taxon>
        <taxon>Chromadorea</taxon>
        <taxon>Rhabditida</taxon>
        <taxon>Tylenchina</taxon>
        <taxon>Panagrolaimomorpha</taxon>
        <taxon>Strongyloidoidea</taxon>
        <taxon>Steinernematidae</taxon>
        <taxon>Steinernema</taxon>
    </lineage>
</organism>
<name>A0A4V6XVV0_STECR</name>
<evidence type="ECO:0000256" key="1">
    <source>
        <dbReference type="SAM" id="MobiDB-lite"/>
    </source>
</evidence>
<protein>
    <submittedName>
        <fullName evidence="2">Uncharacterized protein</fullName>
    </submittedName>
</protein>
<reference evidence="2 3" key="2">
    <citation type="journal article" date="2019" name="G3 (Bethesda)">
        <title>Hybrid Assembly of the Genome of the Entomopathogenic Nematode Steinernema carpocapsae Identifies the X-Chromosome.</title>
        <authorList>
            <person name="Serra L."/>
            <person name="Macchietto M."/>
            <person name="Macias-Munoz A."/>
            <person name="McGill C.J."/>
            <person name="Rodriguez I.M."/>
            <person name="Rodriguez B."/>
            <person name="Murad R."/>
            <person name="Mortazavi A."/>
        </authorList>
    </citation>
    <scope>NUCLEOTIDE SEQUENCE [LARGE SCALE GENOMIC DNA]</scope>
    <source>
        <strain evidence="2 3">ALL</strain>
    </source>
</reference>
<proteinExistence type="predicted"/>
<sequence length="141" mass="16503">MQRSIGLQLQFNCQVVFKAHQPYRFLLFTSRNKVPRSSSAFETVRRRFGPRFGGTKNGEAESSQRKRSLEYDPFCTKRPCIVLPNIPRKWKFSFADKFDGAFEEIQENLENGTLADLEEFEKRNPSKCKRKNSGFLIEKKN</sequence>